<dbReference type="EMBL" id="LR134313">
    <property type="protein sequence ID" value="VEF02419.1"/>
    <property type="molecule type" value="Genomic_DNA"/>
</dbReference>
<keyword evidence="2" id="KW-1185">Reference proteome</keyword>
<accession>A0A448D9N5</accession>
<evidence type="ECO:0000313" key="2">
    <source>
        <dbReference type="Proteomes" id="UP000279284"/>
    </source>
</evidence>
<dbReference type="KEGG" id="nci:NCTC10296_01783"/>
<name>A0A448D9N5_9NEIS</name>
<reference evidence="1 2" key="1">
    <citation type="submission" date="2018-12" db="EMBL/GenBank/DDBJ databases">
        <authorList>
            <consortium name="Pathogen Informatics"/>
        </authorList>
    </citation>
    <scope>NUCLEOTIDE SEQUENCE [LARGE SCALE GENOMIC DNA]</scope>
    <source>
        <strain evidence="1 2">NCTC10296</strain>
    </source>
</reference>
<organism evidence="1 2">
    <name type="scientific">Neisseria canis</name>
    <dbReference type="NCBI Taxonomy" id="493"/>
    <lineage>
        <taxon>Bacteria</taxon>
        <taxon>Pseudomonadati</taxon>
        <taxon>Pseudomonadota</taxon>
        <taxon>Betaproteobacteria</taxon>
        <taxon>Neisseriales</taxon>
        <taxon>Neisseriaceae</taxon>
        <taxon>Neisseria</taxon>
    </lineage>
</organism>
<sequence>MYFNMKAVKECKPHLFKHNRLWVFIPAESKPNPAAVAAASQFCKLKNDELFNVWIHS</sequence>
<gene>
    <name evidence="1" type="ORF">NCTC10296_01783</name>
</gene>
<evidence type="ECO:0000313" key="1">
    <source>
        <dbReference type="EMBL" id="VEF02419.1"/>
    </source>
</evidence>
<dbReference type="AlphaFoldDB" id="A0A448D9N5"/>
<dbReference type="Proteomes" id="UP000279284">
    <property type="component" value="Chromosome"/>
</dbReference>
<protein>
    <submittedName>
        <fullName evidence="1">Uncharacterized protein</fullName>
    </submittedName>
</protein>
<proteinExistence type="predicted"/>